<dbReference type="GeneID" id="5881557"/>
<reference evidence="2" key="1">
    <citation type="submission" date="2007-12" db="EMBL/GenBank/DDBJ databases">
        <title>Annotation of Entamoeba dispar SAW760.</title>
        <authorList>
            <person name="Lorenzi H."/>
            <person name="Inman J."/>
            <person name="Schobel S."/>
            <person name="Amedeo P."/>
            <person name="Caler E."/>
        </authorList>
    </citation>
    <scope>NUCLEOTIDE SEQUENCE [LARGE SCALE GENOMIC DNA]</scope>
    <source>
        <strain evidence="2">ATCC PRA-260 / SAW760</strain>
    </source>
</reference>
<dbReference type="EMBL" id="DS548916">
    <property type="protein sequence ID" value="EDR27197.1"/>
    <property type="molecule type" value="Genomic_DNA"/>
</dbReference>
<dbReference type="AlphaFoldDB" id="B0EE49"/>
<accession>B0EE49</accession>
<dbReference type="OMA" id="GARCWEN"/>
<organism evidence="2">
    <name type="scientific">Entamoeba dispar (strain ATCC PRA-260 / SAW760)</name>
    <dbReference type="NCBI Taxonomy" id="370354"/>
    <lineage>
        <taxon>Eukaryota</taxon>
        <taxon>Amoebozoa</taxon>
        <taxon>Evosea</taxon>
        <taxon>Archamoebae</taxon>
        <taxon>Mastigamoebida</taxon>
        <taxon>Entamoebidae</taxon>
        <taxon>Entamoeba</taxon>
    </lineage>
</organism>
<protein>
    <submittedName>
        <fullName evidence="1">Uncharacterized protein</fullName>
    </submittedName>
</protein>
<keyword evidence="2" id="KW-1185">Reference proteome</keyword>
<dbReference type="eggNOG" id="ENOG502RFV7">
    <property type="taxonomic scope" value="Eukaryota"/>
</dbReference>
<name>B0EE49_ENTDS</name>
<dbReference type="Proteomes" id="UP000008076">
    <property type="component" value="Unassembled WGS sequence"/>
</dbReference>
<dbReference type="VEuPathDB" id="AmoebaDB:EDI_047730"/>
<dbReference type="KEGG" id="edi:EDI_047730"/>
<sequence length="402" mass="47669">INQIKIDTQKYELYQFNNKFVILRTNIINNEYYIDVDVNPEFIPYIPTLSKFLSYQKCHENSVFQLPSIITHLSYFRIPLPDILHWMNIDISSPSGKTKFTQILLNSEPKELEIILRGNLISKQFPQIKVDDFLHEFNQQIKMNESFKIILNEYFNTSHENIIDNFINNTRINLDELIENTEFSEKRDEIIFRMIENVVNKKGKISPEQYEVIKSTSLREYSFDEEYLIDIICVIQHDINGQIITNDRKKKAFNIIDTNNEIIIQKSINVVLDHKIYEYNDYSEFELNEIVKNLIEMNIEDFEFIFRNIGEHSLLTTKECGMACFRINGKEYVIVKNIDYIILFDEQGNRNEIEGEFSLFGGEHDALFIEQRNLILCDEIANIIKKKQEINERVSVFYGEEL</sequence>
<evidence type="ECO:0000313" key="2">
    <source>
        <dbReference type="Proteomes" id="UP000008076"/>
    </source>
</evidence>
<gene>
    <name evidence="1" type="ORF">EDI_047730</name>
</gene>
<dbReference type="OrthoDB" id="29586at2759"/>
<evidence type="ECO:0000313" key="1">
    <source>
        <dbReference type="EMBL" id="EDR27197.1"/>
    </source>
</evidence>
<feature type="non-terminal residue" evidence="1">
    <location>
        <position position="1"/>
    </location>
</feature>
<dbReference type="RefSeq" id="XP_001736557.1">
    <property type="nucleotide sequence ID" value="XM_001736505.1"/>
</dbReference>
<proteinExistence type="predicted"/>